<dbReference type="NCBIfam" id="TIGR02181">
    <property type="entry name" value="GRX_bact"/>
    <property type="match status" value="1"/>
</dbReference>
<dbReference type="GO" id="GO:0034599">
    <property type="term" value="P:cellular response to oxidative stress"/>
    <property type="evidence" value="ECO:0007669"/>
    <property type="project" value="TreeGrafter"/>
</dbReference>
<dbReference type="AlphaFoldDB" id="A0A6L7GAC3"/>
<dbReference type="InterPro" id="IPR014025">
    <property type="entry name" value="Glutaredoxin_subgr"/>
</dbReference>
<dbReference type="PANTHER" id="PTHR45694">
    <property type="entry name" value="GLUTAREDOXIN 2"/>
    <property type="match status" value="1"/>
</dbReference>
<dbReference type="PRINTS" id="PR00160">
    <property type="entry name" value="GLUTAREDOXIN"/>
</dbReference>
<comment type="caution">
    <text evidence="7">The sequence shown here is derived from an EMBL/GenBank/DDBJ whole genome shotgun (WGS) entry which is preliminary data.</text>
</comment>
<dbReference type="Pfam" id="PF00462">
    <property type="entry name" value="Glutaredoxin"/>
    <property type="match status" value="1"/>
</dbReference>
<keyword evidence="5" id="KW-0963">Cytoplasm</keyword>
<dbReference type="GO" id="GO:0015038">
    <property type="term" value="F:glutathione disulfide oxidoreductase activity"/>
    <property type="evidence" value="ECO:0007669"/>
    <property type="project" value="UniProtKB-UniRule"/>
</dbReference>
<comment type="similarity">
    <text evidence="2 5">Belongs to the glutaredoxin family.</text>
</comment>
<dbReference type="SUPFAM" id="SSF52833">
    <property type="entry name" value="Thioredoxin-like"/>
    <property type="match status" value="1"/>
</dbReference>
<reference evidence="7 8" key="1">
    <citation type="submission" date="2019-12" db="EMBL/GenBank/DDBJ databases">
        <authorList>
            <person name="Li M."/>
        </authorList>
    </citation>
    <scope>NUCLEOTIDE SEQUENCE [LARGE SCALE GENOMIC DNA]</scope>
    <source>
        <strain evidence="7 8">GBMRC 2024</strain>
    </source>
</reference>
<dbReference type="InterPro" id="IPR011900">
    <property type="entry name" value="GRX_bact"/>
</dbReference>
<accession>A0A6L7GAC3</accession>
<dbReference type="EMBL" id="WUMU01000033">
    <property type="protein sequence ID" value="MXN20632.1"/>
    <property type="molecule type" value="Genomic_DNA"/>
</dbReference>
<sequence>MQQIEIYTTPFCGFCSRAKQLLNAKNLPFREIDVSRDRGLRSAMTRRAGGSHTVPQIFVGGQHVGGCSELLTLERQGRLDALLAL</sequence>
<dbReference type="PROSITE" id="PS51354">
    <property type="entry name" value="GLUTAREDOXIN_2"/>
    <property type="match status" value="1"/>
</dbReference>
<evidence type="ECO:0000256" key="2">
    <source>
        <dbReference type="ARBA" id="ARBA00007787"/>
    </source>
</evidence>
<comment type="function">
    <text evidence="1 5">Has a glutathione-disulfide oxidoreductase activity in the presence of NADPH and glutathione reductase. Reduces low molecular weight disulfides and proteins.</text>
</comment>
<evidence type="ECO:0000256" key="3">
    <source>
        <dbReference type="ARBA" id="ARBA00022448"/>
    </source>
</evidence>
<dbReference type="GO" id="GO:0005737">
    <property type="term" value="C:cytoplasm"/>
    <property type="evidence" value="ECO:0007669"/>
    <property type="project" value="TreeGrafter"/>
</dbReference>
<evidence type="ECO:0000256" key="1">
    <source>
        <dbReference type="ARBA" id="ARBA00002549"/>
    </source>
</evidence>
<dbReference type="RefSeq" id="WP_160896756.1">
    <property type="nucleotide sequence ID" value="NZ_WUMU01000033.1"/>
</dbReference>
<keyword evidence="8" id="KW-1185">Reference proteome</keyword>
<name>A0A6L7GAC3_9RHOB</name>
<dbReference type="Proteomes" id="UP000477911">
    <property type="component" value="Unassembled WGS sequence"/>
</dbReference>
<dbReference type="Gene3D" id="3.40.30.10">
    <property type="entry name" value="Glutaredoxin"/>
    <property type="match status" value="1"/>
</dbReference>
<keyword evidence="3 5" id="KW-0813">Transport</keyword>
<feature type="domain" description="Glutaredoxin" evidence="6">
    <location>
        <begin position="4"/>
        <end position="64"/>
    </location>
</feature>
<evidence type="ECO:0000313" key="7">
    <source>
        <dbReference type="EMBL" id="MXN20632.1"/>
    </source>
</evidence>
<protein>
    <recommendedName>
        <fullName evidence="5">Glutaredoxin</fullName>
    </recommendedName>
</protein>
<dbReference type="InterPro" id="IPR036249">
    <property type="entry name" value="Thioredoxin-like_sf"/>
</dbReference>
<proteinExistence type="inferred from homology"/>
<keyword evidence="4 5" id="KW-0249">Electron transport</keyword>
<dbReference type="InterPro" id="IPR002109">
    <property type="entry name" value="Glutaredoxin"/>
</dbReference>
<dbReference type="PANTHER" id="PTHR45694:SF18">
    <property type="entry name" value="GLUTAREDOXIN-1-RELATED"/>
    <property type="match status" value="1"/>
</dbReference>
<evidence type="ECO:0000313" key="8">
    <source>
        <dbReference type="Proteomes" id="UP000477911"/>
    </source>
</evidence>
<evidence type="ECO:0000256" key="5">
    <source>
        <dbReference type="RuleBase" id="RU364065"/>
    </source>
</evidence>
<keyword evidence="5" id="KW-0676">Redox-active center</keyword>
<evidence type="ECO:0000256" key="4">
    <source>
        <dbReference type="ARBA" id="ARBA00022982"/>
    </source>
</evidence>
<evidence type="ECO:0000259" key="6">
    <source>
        <dbReference type="Pfam" id="PF00462"/>
    </source>
</evidence>
<dbReference type="GO" id="GO:0045454">
    <property type="term" value="P:cell redox homeostasis"/>
    <property type="evidence" value="ECO:0007669"/>
    <property type="project" value="InterPro"/>
</dbReference>
<dbReference type="CDD" id="cd03418">
    <property type="entry name" value="GRX_GRXb_1_3_like"/>
    <property type="match status" value="1"/>
</dbReference>
<organism evidence="7 8">
    <name type="scientific">Pseudooceanicola albus</name>
    <dbReference type="NCBI Taxonomy" id="2692189"/>
    <lineage>
        <taxon>Bacteria</taxon>
        <taxon>Pseudomonadati</taxon>
        <taxon>Pseudomonadota</taxon>
        <taxon>Alphaproteobacteria</taxon>
        <taxon>Rhodobacterales</taxon>
        <taxon>Paracoccaceae</taxon>
        <taxon>Pseudooceanicola</taxon>
    </lineage>
</organism>
<gene>
    <name evidence="7" type="primary">grxC</name>
    <name evidence="7" type="ORF">GR170_22615</name>
</gene>